<accession>A0A8S1JU82</accession>
<keyword evidence="1" id="KW-0472">Membrane</keyword>
<feature type="transmembrane region" description="Helical" evidence="1">
    <location>
        <begin position="341"/>
        <end position="366"/>
    </location>
</feature>
<dbReference type="AlphaFoldDB" id="A0A8S1JU82"/>
<keyword evidence="3" id="KW-1185">Reference proteome</keyword>
<comment type="caution">
    <text evidence="2">The sequence shown here is derived from an EMBL/GenBank/DDBJ whole genome shotgun (WGS) entry which is preliminary data.</text>
</comment>
<sequence>MKCPLNYYRIIQELKFKVNVQPALIYANIVNRNENNISVWKPKLYMQKSNAQLNMIYLEQIDDPNVIIDPYLQIAKYCFNKICQNNFSLSYYFTSYMFDRYWPNIYDDLINFQYCNLVGVDQMRINYIFQIEEDQKHSHIYVYRELELWNAFKKQIFLLKKANMILSLAHDNILTSSKKIVITNFDSVEVKNFKLSLFNGLTWRILQLFEGFWRPNYQSEQIEECFKNFNFGKVGWGQGNSICKLGHIGAFCEECDIYNIRGDGNYLKKQQDSYCRTCFGVEDSIIPFIATLIWSFISIIITLKSIEQSNQLFKSLKQKQKFSKIIFNLEQGHQSFLIKMFLNYLQIFSVIFTFNIQFSFSFTLLIQPKQIGLLFIRKSINKFDLLQNNFNACTHDILIYTCNFGISNFQLVQKNRNESFQLGNHFQQSTQPFVSNYGGLVKMYFSIVSKRDVSSQSYIQGDVSLLFGSKEHLIWIFSFVLPGIGVLSLIITLSLFIVMYFKKDQHDNY</sequence>
<gene>
    <name evidence="2" type="ORF">PPRIM_AZ9-3.1.T0050572</name>
</gene>
<name>A0A8S1JU82_PARPR</name>
<protein>
    <submittedName>
        <fullName evidence="2">Uncharacterized protein</fullName>
    </submittedName>
</protein>
<proteinExistence type="predicted"/>
<evidence type="ECO:0000313" key="2">
    <source>
        <dbReference type="EMBL" id="CAD8043916.1"/>
    </source>
</evidence>
<organism evidence="2 3">
    <name type="scientific">Paramecium primaurelia</name>
    <dbReference type="NCBI Taxonomy" id="5886"/>
    <lineage>
        <taxon>Eukaryota</taxon>
        <taxon>Sar</taxon>
        <taxon>Alveolata</taxon>
        <taxon>Ciliophora</taxon>
        <taxon>Intramacronucleata</taxon>
        <taxon>Oligohymenophorea</taxon>
        <taxon>Peniculida</taxon>
        <taxon>Parameciidae</taxon>
        <taxon>Paramecium</taxon>
    </lineage>
</organism>
<dbReference type="PANTHER" id="PTHR11319:SF35">
    <property type="entry name" value="OUTER MEMBRANE PROTEIN PMPC-RELATED"/>
    <property type="match status" value="1"/>
</dbReference>
<feature type="transmembrane region" description="Helical" evidence="1">
    <location>
        <begin position="473"/>
        <end position="501"/>
    </location>
</feature>
<evidence type="ECO:0000313" key="3">
    <source>
        <dbReference type="Proteomes" id="UP000688137"/>
    </source>
</evidence>
<reference evidence="2" key="1">
    <citation type="submission" date="2021-01" db="EMBL/GenBank/DDBJ databases">
        <authorList>
            <consortium name="Genoscope - CEA"/>
            <person name="William W."/>
        </authorList>
    </citation>
    <scope>NUCLEOTIDE SEQUENCE</scope>
</reference>
<dbReference type="EMBL" id="CAJJDM010000002">
    <property type="protein sequence ID" value="CAD8043916.1"/>
    <property type="molecule type" value="Genomic_DNA"/>
</dbReference>
<keyword evidence="1" id="KW-0812">Transmembrane</keyword>
<keyword evidence="1" id="KW-1133">Transmembrane helix</keyword>
<dbReference type="Proteomes" id="UP000688137">
    <property type="component" value="Unassembled WGS sequence"/>
</dbReference>
<dbReference type="PANTHER" id="PTHR11319">
    <property type="entry name" value="G PROTEIN-COUPLED RECEPTOR-RELATED"/>
    <property type="match status" value="1"/>
</dbReference>
<feature type="transmembrane region" description="Helical" evidence="1">
    <location>
        <begin position="285"/>
        <end position="306"/>
    </location>
</feature>
<evidence type="ECO:0000256" key="1">
    <source>
        <dbReference type="SAM" id="Phobius"/>
    </source>
</evidence>